<reference evidence="9" key="1">
    <citation type="submission" date="2022-02" db="EMBL/GenBank/DDBJ databases">
        <title>Emergence and expansion in Europe of a Vibrio aestuarianus clonal complex pathogenic for oysters.</title>
        <authorList>
            <person name="Mesnil A."/>
            <person name="Travers M.-A."/>
        </authorList>
    </citation>
    <scope>NUCLEOTIDE SEQUENCE</scope>
    <source>
        <strain evidence="9">U29</strain>
    </source>
</reference>
<evidence type="ECO:0000256" key="7">
    <source>
        <dbReference type="SAM" id="Phobius"/>
    </source>
</evidence>
<evidence type="ECO:0000256" key="2">
    <source>
        <dbReference type="ARBA" id="ARBA00022448"/>
    </source>
</evidence>
<dbReference type="GO" id="GO:0022857">
    <property type="term" value="F:transmembrane transporter activity"/>
    <property type="evidence" value="ECO:0007669"/>
    <property type="project" value="InterPro"/>
</dbReference>
<feature type="transmembrane region" description="Helical" evidence="7">
    <location>
        <begin position="324"/>
        <end position="343"/>
    </location>
</feature>
<dbReference type="PANTHER" id="PTHR23521">
    <property type="entry name" value="TRANSPORTER MFS SUPERFAMILY"/>
    <property type="match status" value="1"/>
</dbReference>
<keyword evidence="5 7" id="KW-1133">Transmembrane helix</keyword>
<feature type="transmembrane region" description="Helical" evidence="7">
    <location>
        <begin position="296"/>
        <end position="317"/>
    </location>
</feature>
<feature type="transmembrane region" description="Helical" evidence="7">
    <location>
        <begin position="160"/>
        <end position="181"/>
    </location>
</feature>
<feature type="transmembrane region" description="Helical" evidence="7">
    <location>
        <begin position="30"/>
        <end position="51"/>
    </location>
</feature>
<feature type="transmembrane region" description="Helical" evidence="7">
    <location>
        <begin position="380"/>
        <end position="401"/>
    </location>
</feature>
<dbReference type="EMBL" id="CP118710">
    <property type="protein sequence ID" value="WGK83746.1"/>
    <property type="molecule type" value="Genomic_DNA"/>
</dbReference>
<dbReference type="Pfam" id="PF07690">
    <property type="entry name" value="MFS_1"/>
    <property type="match status" value="1"/>
</dbReference>
<keyword evidence="2" id="KW-0813">Transport</keyword>
<dbReference type="InterPro" id="IPR036259">
    <property type="entry name" value="MFS_trans_sf"/>
</dbReference>
<dbReference type="PANTHER" id="PTHR23521:SF2">
    <property type="entry name" value="TRANSPORTER MFS SUPERFAMILY"/>
    <property type="match status" value="1"/>
</dbReference>
<dbReference type="InterPro" id="IPR011701">
    <property type="entry name" value="MFS"/>
</dbReference>
<keyword evidence="3" id="KW-1003">Cell membrane</keyword>
<sequence>MALFDYLCQLYARFLPLRQRLIKLIVKNTIFRFTFFTINSIFARNHLLLFFDFEAKSLENITVNVSSPRISVPVIALSLYAIASGYLMSMIPLMLPHYGLESSLASWLASAFYAGLLLGALVVEPFVNRVGHRIAFVWCLVALMLTIIALPAMHIAEVWLVARFIAGAAVAGVFVVVESWLMHGDEKGRAKRLGIYMAALYGGTALGQLGIGYLGVSGGVPFIAIITLLLIASTVLIYGDSDQPSTQHSSSLSLKQVFKLNHAALLGCAVSGLTLGAIYGLMPIELELRGINHTDLGSLMALVVLGGMAVQPMVPWLSKFMGRTLLMAMFCLLGSAAIAMTLLQSGIMMLAASLFVLGMATFALYPIAINLGCDKLDENYIVSATQVMLFSYSIGSVSGPLIADWFMQRSQGLMGYLLVALLTTCLYMLMASMKTKRQWVAGE</sequence>
<evidence type="ECO:0000313" key="9">
    <source>
        <dbReference type="EMBL" id="WGK83746.1"/>
    </source>
</evidence>
<evidence type="ECO:0000256" key="4">
    <source>
        <dbReference type="ARBA" id="ARBA00022692"/>
    </source>
</evidence>
<keyword evidence="6 7" id="KW-0472">Membrane</keyword>
<dbReference type="AlphaFoldDB" id="A0AAX3U976"/>
<gene>
    <name evidence="9" type="ORF">PYE51_15165</name>
</gene>
<protein>
    <submittedName>
        <fullName evidence="9">MFS transporter</fullName>
    </submittedName>
</protein>
<evidence type="ECO:0000256" key="6">
    <source>
        <dbReference type="ARBA" id="ARBA00023136"/>
    </source>
</evidence>
<feature type="transmembrane region" description="Helical" evidence="7">
    <location>
        <begin position="72"/>
        <end position="95"/>
    </location>
</feature>
<feature type="transmembrane region" description="Helical" evidence="7">
    <location>
        <begin position="220"/>
        <end position="239"/>
    </location>
</feature>
<feature type="transmembrane region" description="Helical" evidence="7">
    <location>
        <begin position="349"/>
        <end position="368"/>
    </location>
</feature>
<dbReference type="PROSITE" id="PS50850">
    <property type="entry name" value="MFS"/>
    <property type="match status" value="1"/>
</dbReference>
<name>A0AAX3U976_9VIBR</name>
<dbReference type="Gene3D" id="1.20.1250.20">
    <property type="entry name" value="MFS general substrate transporter like domains"/>
    <property type="match status" value="1"/>
</dbReference>
<evidence type="ECO:0000256" key="3">
    <source>
        <dbReference type="ARBA" id="ARBA00022475"/>
    </source>
</evidence>
<comment type="subcellular location">
    <subcellularLocation>
        <location evidence="1">Cell membrane</location>
        <topology evidence="1">Multi-pass membrane protein</topology>
    </subcellularLocation>
</comment>
<dbReference type="CDD" id="cd17477">
    <property type="entry name" value="MFS_YcaD_like"/>
    <property type="match status" value="1"/>
</dbReference>
<feature type="transmembrane region" description="Helical" evidence="7">
    <location>
        <begin position="260"/>
        <end position="284"/>
    </location>
</feature>
<feature type="transmembrane region" description="Helical" evidence="7">
    <location>
        <begin position="193"/>
        <end position="214"/>
    </location>
</feature>
<keyword evidence="4 7" id="KW-0812">Transmembrane</keyword>
<organism evidence="9 10">
    <name type="scientific">Vibrio aestuarianus</name>
    <dbReference type="NCBI Taxonomy" id="28171"/>
    <lineage>
        <taxon>Bacteria</taxon>
        <taxon>Pseudomonadati</taxon>
        <taxon>Pseudomonadota</taxon>
        <taxon>Gammaproteobacteria</taxon>
        <taxon>Vibrionales</taxon>
        <taxon>Vibrionaceae</taxon>
        <taxon>Vibrio</taxon>
    </lineage>
</organism>
<feature type="transmembrane region" description="Helical" evidence="7">
    <location>
        <begin position="413"/>
        <end position="430"/>
    </location>
</feature>
<evidence type="ECO:0000256" key="5">
    <source>
        <dbReference type="ARBA" id="ARBA00022989"/>
    </source>
</evidence>
<evidence type="ECO:0000313" key="10">
    <source>
        <dbReference type="Proteomes" id="UP001239257"/>
    </source>
</evidence>
<dbReference type="InterPro" id="IPR020846">
    <property type="entry name" value="MFS_dom"/>
</dbReference>
<feature type="transmembrane region" description="Helical" evidence="7">
    <location>
        <begin position="107"/>
        <end position="127"/>
    </location>
</feature>
<feature type="transmembrane region" description="Helical" evidence="7">
    <location>
        <begin position="134"/>
        <end position="154"/>
    </location>
</feature>
<feature type="domain" description="Major facilitator superfamily (MFS) profile" evidence="8">
    <location>
        <begin position="69"/>
        <end position="436"/>
    </location>
</feature>
<dbReference type="InterPro" id="IPR047200">
    <property type="entry name" value="MFS_YcaD-like"/>
</dbReference>
<accession>A0AAX3U976</accession>
<dbReference type="GO" id="GO:0005886">
    <property type="term" value="C:plasma membrane"/>
    <property type="evidence" value="ECO:0007669"/>
    <property type="project" value="UniProtKB-SubCell"/>
</dbReference>
<dbReference type="Proteomes" id="UP001239257">
    <property type="component" value="Chromosome 2"/>
</dbReference>
<dbReference type="SUPFAM" id="SSF103473">
    <property type="entry name" value="MFS general substrate transporter"/>
    <property type="match status" value="1"/>
</dbReference>
<proteinExistence type="predicted"/>
<evidence type="ECO:0000259" key="8">
    <source>
        <dbReference type="PROSITE" id="PS50850"/>
    </source>
</evidence>
<evidence type="ECO:0000256" key="1">
    <source>
        <dbReference type="ARBA" id="ARBA00004651"/>
    </source>
</evidence>